<evidence type="ECO:0000313" key="3">
    <source>
        <dbReference type="Proteomes" id="UP000694460"/>
    </source>
</evidence>
<dbReference type="Proteomes" id="UP000694460">
    <property type="component" value="Unassembled WGS sequence"/>
</dbReference>
<gene>
    <name evidence="2" type="ORF">JOF57_003463</name>
</gene>
<evidence type="ECO:0008006" key="4">
    <source>
        <dbReference type="Google" id="ProtNLM"/>
    </source>
</evidence>
<proteinExistence type="predicted"/>
<feature type="compositionally biased region" description="Basic and acidic residues" evidence="1">
    <location>
        <begin position="38"/>
        <end position="52"/>
    </location>
</feature>
<comment type="caution">
    <text evidence="2">The sequence shown here is derived from an EMBL/GenBank/DDBJ whole genome shotgun (WGS) entry which is preliminary data.</text>
</comment>
<accession>A0ABS4ZVU9</accession>
<organism evidence="2 3">
    <name type="scientific">Mycolicibacterium lutetiense</name>
    <dbReference type="NCBI Taxonomy" id="1641992"/>
    <lineage>
        <taxon>Bacteria</taxon>
        <taxon>Bacillati</taxon>
        <taxon>Actinomycetota</taxon>
        <taxon>Actinomycetes</taxon>
        <taxon>Mycobacteriales</taxon>
        <taxon>Mycobacteriaceae</taxon>
        <taxon>Mycolicibacterium</taxon>
    </lineage>
</organism>
<dbReference type="RefSeq" id="WP_209918421.1">
    <property type="nucleotide sequence ID" value="NZ_JAGIOP010000002.1"/>
</dbReference>
<evidence type="ECO:0000256" key="1">
    <source>
        <dbReference type="SAM" id="MobiDB-lite"/>
    </source>
</evidence>
<protein>
    <recommendedName>
        <fullName evidence="4">Antitoxin</fullName>
    </recommendedName>
</protein>
<reference evidence="2 3" key="1">
    <citation type="submission" date="2021-03" db="EMBL/GenBank/DDBJ databases">
        <title>Sequencing the genomes of 1000 actinobacteria strains.</title>
        <authorList>
            <person name="Klenk H.-P."/>
        </authorList>
    </citation>
    <scope>NUCLEOTIDE SEQUENCE [LARGE SCALE GENOMIC DNA]</scope>
    <source>
        <strain evidence="2 3">DSM 46713</strain>
    </source>
</reference>
<sequence>MTLSMADVEQWDPGQIDEVADALVERSRHSGTTADELGEAHTGADWHGEAGDAAKQAGDKTAAG</sequence>
<feature type="region of interest" description="Disordered" evidence="1">
    <location>
        <begin position="24"/>
        <end position="64"/>
    </location>
</feature>
<name>A0ABS4ZVU9_9MYCO</name>
<dbReference type="EMBL" id="JAGIOP010000002">
    <property type="protein sequence ID" value="MBP2453550.1"/>
    <property type="molecule type" value="Genomic_DNA"/>
</dbReference>
<evidence type="ECO:0000313" key="2">
    <source>
        <dbReference type="EMBL" id="MBP2453550.1"/>
    </source>
</evidence>
<keyword evidence="3" id="KW-1185">Reference proteome</keyword>